<keyword evidence="7 10" id="KW-0472">Membrane</keyword>
<reference evidence="12" key="1">
    <citation type="submission" date="2014-01" db="EMBL/GenBank/DDBJ databases">
        <title>The Genome Sequence of Anopheles farauti FAR1 (V2).</title>
        <authorList>
            <consortium name="The Broad Institute Genomics Platform"/>
            <person name="Neafsey D.E."/>
            <person name="Besansky N."/>
            <person name="Howell P."/>
            <person name="Walton C."/>
            <person name="Young S.K."/>
            <person name="Zeng Q."/>
            <person name="Gargeya S."/>
            <person name="Fitzgerald M."/>
            <person name="Haas B."/>
            <person name="Abouelleil A."/>
            <person name="Allen A.W."/>
            <person name="Alvarado L."/>
            <person name="Arachchi H.M."/>
            <person name="Berlin A.M."/>
            <person name="Chapman S.B."/>
            <person name="Gainer-Dewar J."/>
            <person name="Goldberg J."/>
            <person name="Griggs A."/>
            <person name="Gujja S."/>
            <person name="Hansen M."/>
            <person name="Howarth C."/>
            <person name="Imamovic A."/>
            <person name="Ireland A."/>
            <person name="Larimer J."/>
            <person name="McCowan C."/>
            <person name="Murphy C."/>
            <person name="Pearson M."/>
            <person name="Poon T.W."/>
            <person name="Priest M."/>
            <person name="Roberts A."/>
            <person name="Saif S."/>
            <person name="Shea T."/>
            <person name="Sisk P."/>
            <person name="Sykes S."/>
            <person name="Wortman J."/>
            <person name="Nusbaum C."/>
            <person name="Birren B."/>
        </authorList>
    </citation>
    <scope>NUCLEOTIDE SEQUENCE [LARGE SCALE GENOMIC DNA]</scope>
    <source>
        <strain evidence="12">FAR1</strain>
    </source>
</reference>
<evidence type="ECO:0000256" key="8">
    <source>
        <dbReference type="ARBA" id="ARBA00023170"/>
    </source>
</evidence>
<keyword evidence="5" id="KW-0552">Olfaction</keyword>
<keyword evidence="8" id="KW-0675">Receptor</keyword>
<evidence type="ECO:0000256" key="5">
    <source>
        <dbReference type="ARBA" id="ARBA00022725"/>
    </source>
</evidence>
<dbReference type="EMBL" id="AXCN02000764">
    <property type="status" value="NOT_ANNOTATED_CDS"/>
    <property type="molecule type" value="Genomic_DNA"/>
</dbReference>
<dbReference type="GO" id="GO:0004984">
    <property type="term" value="F:olfactory receptor activity"/>
    <property type="evidence" value="ECO:0007669"/>
    <property type="project" value="InterPro"/>
</dbReference>
<protein>
    <recommendedName>
        <fullName evidence="13">Odorant receptor</fullName>
    </recommendedName>
</protein>
<keyword evidence="6 10" id="KW-1133">Transmembrane helix</keyword>
<dbReference type="GO" id="GO:0005886">
    <property type="term" value="C:plasma membrane"/>
    <property type="evidence" value="ECO:0007669"/>
    <property type="project" value="UniProtKB-SubCell"/>
</dbReference>
<evidence type="ECO:0000313" key="12">
    <source>
        <dbReference type="Proteomes" id="UP000075886"/>
    </source>
</evidence>
<evidence type="ECO:0000256" key="1">
    <source>
        <dbReference type="ARBA" id="ARBA00004651"/>
    </source>
</evidence>
<keyword evidence="3" id="KW-0716">Sensory transduction</keyword>
<dbReference type="VEuPathDB" id="VectorBase:AFAF014778"/>
<keyword evidence="9" id="KW-0807">Transducer</keyword>
<dbReference type="GO" id="GO:0007165">
    <property type="term" value="P:signal transduction"/>
    <property type="evidence" value="ECO:0007669"/>
    <property type="project" value="UniProtKB-KW"/>
</dbReference>
<proteinExistence type="predicted"/>
<reference evidence="11" key="2">
    <citation type="submission" date="2020-05" db="UniProtKB">
        <authorList>
            <consortium name="EnsemblMetazoa"/>
        </authorList>
    </citation>
    <scope>IDENTIFICATION</scope>
    <source>
        <strain evidence="11">FAR1</strain>
    </source>
</reference>
<keyword evidence="12" id="KW-1185">Reference proteome</keyword>
<name>A0A182QQD7_9DIPT</name>
<dbReference type="AlphaFoldDB" id="A0A182QQD7"/>
<accession>A0A182QQD7</accession>
<evidence type="ECO:0000256" key="7">
    <source>
        <dbReference type="ARBA" id="ARBA00023136"/>
    </source>
</evidence>
<dbReference type="Proteomes" id="UP000075886">
    <property type="component" value="Unassembled WGS sequence"/>
</dbReference>
<dbReference type="GO" id="GO:0005549">
    <property type="term" value="F:odorant binding"/>
    <property type="evidence" value="ECO:0007669"/>
    <property type="project" value="InterPro"/>
</dbReference>
<dbReference type="PANTHER" id="PTHR21137:SF35">
    <property type="entry name" value="ODORANT RECEPTOR 19A-RELATED"/>
    <property type="match status" value="1"/>
</dbReference>
<dbReference type="EnsemblMetazoa" id="AFAF014778-RA">
    <property type="protein sequence ID" value="AFAF014778-PA"/>
    <property type="gene ID" value="AFAF014778"/>
</dbReference>
<evidence type="ECO:0000256" key="2">
    <source>
        <dbReference type="ARBA" id="ARBA00022475"/>
    </source>
</evidence>
<evidence type="ECO:0000256" key="9">
    <source>
        <dbReference type="ARBA" id="ARBA00023224"/>
    </source>
</evidence>
<feature type="transmembrane region" description="Helical" evidence="10">
    <location>
        <begin position="155"/>
        <end position="176"/>
    </location>
</feature>
<keyword evidence="2" id="KW-1003">Cell membrane</keyword>
<dbReference type="Pfam" id="PF02949">
    <property type="entry name" value="7tm_6"/>
    <property type="match status" value="1"/>
</dbReference>
<evidence type="ECO:0000256" key="6">
    <source>
        <dbReference type="ARBA" id="ARBA00022989"/>
    </source>
</evidence>
<evidence type="ECO:0008006" key="13">
    <source>
        <dbReference type="Google" id="ProtNLM"/>
    </source>
</evidence>
<feature type="transmembrane region" description="Helical" evidence="10">
    <location>
        <begin position="75"/>
        <end position="98"/>
    </location>
</feature>
<sequence length="407" mass="47113">MEFFGKFQQNAELSYRQLYQRFNWFLKIALLRVFDDDFLVTPMSTVIFYFYATQISISLTAVILHVIRYRDDIDSVILSVSAFVSALELVLKLIGMVLRRKQIVQMINSVLNDRSDQAGPIEAAIYGKYLRLASMTSLEVIVACGEILRVLHRKLLYVTIVSYLTAGAMLLLYPVVTGKIGKRILAVGFSVPFVDYHRDPWYLINYVLQVVQIQWIALLFIGLDGPFYLFVCYSASQLEILIVYLRRIGDCPDNVQEQRQLIRKVFNIHMNLSNFLAKCSNVYREVYLKQVFCSIVHICVSLFHIQLKFNNGSYGMLLTNVNKMWLFCYCGQLVVSKAAEFGASVYANYWYQLWNRHDLQDILFMLCNAQRNYGFSIGGFGYLSFDTFTTILKTSYSFNAFLHQVMN</sequence>
<evidence type="ECO:0000256" key="4">
    <source>
        <dbReference type="ARBA" id="ARBA00022692"/>
    </source>
</evidence>
<dbReference type="InterPro" id="IPR004117">
    <property type="entry name" value="7tm6_olfct_rcpt"/>
</dbReference>
<dbReference type="STRING" id="69004.A0A182QQD7"/>
<evidence type="ECO:0000256" key="10">
    <source>
        <dbReference type="SAM" id="Phobius"/>
    </source>
</evidence>
<evidence type="ECO:0000256" key="3">
    <source>
        <dbReference type="ARBA" id="ARBA00022606"/>
    </source>
</evidence>
<evidence type="ECO:0000313" key="11">
    <source>
        <dbReference type="EnsemblMetazoa" id="AFAF014778-PA"/>
    </source>
</evidence>
<keyword evidence="4 10" id="KW-0812">Transmembrane</keyword>
<organism evidence="11 12">
    <name type="scientific">Anopheles farauti</name>
    <dbReference type="NCBI Taxonomy" id="69004"/>
    <lineage>
        <taxon>Eukaryota</taxon>
        <taxon>Metazoa</taxon>
        <taxon>Ecdysozoa</taxon>
        <taxon>Arthropoda</taxon>
        <taxon>Hexapoda</taxon>
        <taxon>Insecta</taxon>
        <taxon>Pterygota</taxon>
        <taxon>Neoptera</taxon>
        <taxon>Endopterygota</taxon>
        <taxon>Diptera</taxon>
        <taxon>Nematocera</taxon>
        <taxon>Culicoidea</taxon>
        <taxon>Culicidae</taxon>
        <taxon>Anophelinae</taxon>
        <taxon>Anopheles</taxon>
    </lineage>
</organism>
<dbReference type="PANTHER" id="PTHR21137">
    <property type="entry name" value="ODORANT RECEPTOR"/>
    <property type="match status" value="1"/>
</dbReference>
<feature type="transmembrane region" description="Helical" evidence="10">
    <location>
        <begin position="48"/>
        <end position="69"/>
    </location>
</feature>
<comment type="subcellular location">
    <subcellularLocation>
        <location evidence="1">Cell membrane</location>
        <topology evidence="1">Multi-pass membrane protein</topology>
    </subcellularLocation>
</comment>